<sequence length="111" mass="13135">MRKTSAKKFRAKVKDIKAWIRSNRHKAEAEFMGTLRSKLVGHYNYYGVSDNIKGITSYLRAVKRLVLKWRNRRSQKISFTEEKFAKFMTRNPFPKPHITVNLFAKKSNSVR</sequence>
<dbReference type="EMBL" id="BMHE01000091">
    <property type="protein sequence ID" value="GGA16968.1"/>
    <property type="molecule type" value="Genomic_DNA"/>
</dbReference>
<proteinExistence type="predicted"/>
<gene>
    <name evidence="2" type="ORF">GCM10008018_71670</name>
</gene>
<comment type="caution">
    <text evidence="2">The sequence shown here is derived from an EMBL/GenBank/DDBJ whole genome shotgun (WGS) entry which is preliminary data.</text>
</comment>
<evidence type="ECO:0000259" key="1">
    <source>
        <dbReference type="Pfam" id="PF08388"/>
    </source>
</evidence>
<accession>A0ABQ1FIK4</accession>
<evidence type="ECO:0000313" key="2">
    <source>
        <dbReference type="EMBL" id="GGA16968.1"/>
    </source>
</evidence>
<feature type="domain" description="Group II intron maturase-specific" evidence="1">
    <location>
        <begin position="7"/>
        <end position="78"/>
    </location>
</feature>
<reference evidence="3" key="1">
    <citation type="journal article" date="2019" name="Int. J. Syst. Evol. Microbiol.">
        <title>The Global Catalogue of Microorganisms (GCM) 10K type strain sequencing project: providing services to taxonomists for standard genome sequencing and annotation.</title>
        <authorList>
            <consortium name="The Broad Institute Genomics Platform"/>
            <consortium name="The Broad Institute Genome Sequencing Center for Infectious Disease"/>
            <person name="Wu L."/>
            <person name="Ma J."/>
        </authorList>
    </citation>
    <scope>NUCLEOTIDE SEQUENCE [LARGE SCALE GENOMIC DNA]</scope>
    <source>
        <strain evidence="3">CGMCC 1.15043</strain>
    </source>
</reference>
<dbReference type="InterPro" id="IPR013597">
    <property type="entry name" value="Mat_intron_G2"/>
</dbReference>
<name>A0ABQ1FIK4_9BACL</name>
<dbReference type="Proteomes" id="UP000615455">
    <property type="component" value="Unassembled WGS sequence"/>
</dbReference>
<dbReference type="Pfam" id="PF08388">
    <property type="entry name" value="GIIM"/>
    <property type="match status" value="1"/>
</dbReference>
<protein>
    <recommendedName>
        <fullName evidence="1">Group II intron maturase-specific domain-containing protein</fullName>
    </recommendedName>
</protein>
<organism evidence="2 3">
    <name type="scientific">Paenibacillus marchantiophytorum</name>
    <dbReference type="NCBI Taxonomy" id="1619310"/>
    <lineage>
        <taxon>Bacteria</taxon>
        <taxon>Bacillati</taxon>
        <taxon>Bacillota</taxon>
        <taxon>Bacilli</taxon>
        <taxon>Bacillales</taxon>
        <taxon>Paenibacillaceae</taxon>
        <taxon>Paenibacillus</taxon>
    </lineage>
</organism>
<keyword evidence="3" id="KW-1185">Reference proteome</keyword>
<evidence type="ECO:0000313" key="3">
    <source>
        <dbReference type="Proteomes" id="UP000615455"/>
    </source>
</evidence>